<sequence>MKNLNHFAKKNMSTPISLQALAKKILATQHISKEHYFILKYCGLWWHGAPIMLSTNEDNQLMIKSAIFKDGLELNLALMKTVQENNYDLIELFTEWGADINSSLVTVNTEHTWNFCRELGAKILNEMDIVQIFYKIHRIKTSSNIILCHKLLSNNPLFQNIEELKVIICCFLEKISINFILNEITFNEMLTRYWYSIAILCKLTEAIQYFYQRYSHFKDWRLICGLSFNNVSDLHEMYHIKKVDMNIDEMIYLACMRDSNFLTIYYCFVLGADINRAMVTSVKNFYMNNLFFCIDLGANAFEESLELAKQKNHDILVEILSFKDYYSSNVSLLSLKTTDPEKINALLKNYRSKNIMRYKKLCPEIIRWARFII</sequence>
<evidence type="ECO:0000313" key="2">
    <source>
        <dbReference type="EMBL" id="AXZ96221.1"/>
    </source>
</evidence>
<evidence type="ECO:0000313" key="1">
    <source>
        <dbReference type="EMBL" id="AXZ95947.1"/>
    </source>
</evidence>
<name>A0A385KN43_ASF</name>
<organismHost>
    <name type="scientific">Phacochoerus africanus</name>
    <name type="common">Warthog</name>
    <dbReference type="NCBI Taxonomy" id="41426"/>
</organismHost>
<dbReference type="EMBL" id="MG939585">
    <property type="protein sequence ID" value="AXZ95947.1"/>
    <property type="molecule type" value="Genomic_DNA"/>
</dbReference>
<dbReference type="EMBL" id="MG939589">
    <property type="protein sequence ID" value="AXZ96221.1"/>
    <property type="molecule type" value="Genomic_DNA"/>
</dbReference>
<organismHost>
    <name type="scientific">Phacochoerus aethiopicus</name>
    <name type="common">Warthog</name>
    <dbReference type="NCBI Taxonomy" id="85517"/>
</organismHost>
<gene>
    <name evidence="2" type="primary">MGF_360-2L</name>
</gene>
<organismHost>
    <name type="scientific">Sus scrofa</name>
    <name type="common">Pig</name>
    <dbReference type="NCBI Taxonomy" id="9823"/>
</organismHost>
<dbReference type="Pfam" id="PF01671">
    <property type="entry name" value="ASFV_360"/>
    <property type="match status" value="1"/>
</dbReference>
<organismHost>
    <name type="scientific">Potamochoerus larvatus</name>
    <name type="common">Bushpig</name>
    <dbReference type="NCBI Taxonomy" id="273792"/>
</organismHost>
<protein>
    <submittedName>
        <fullName evidence="2">MGF_360-2L</fullName>
    </submittedName>
</protein>
<organismHost>
    <name type="scientific">Ornithodoros</name>
    <name type="common">relapsing fever ticks</name>
    <dbReference type="NCBI Taxonomy" id="6937"/>
</organismHost>
<dbReference type="InterPro" id="IPR002595">
    <property type="entry name" value="ASFV_MGF360"/>
</dbReference>
<organismHost>
    <name type="scientific">Ornithodoros moubata</name>
    <name type="common">Soft tick</name>
    <name type="synonym">Argasid tick</name>
    <dbReference type="NCBI Taxonomy" id="6938"/>
</organismHost>
<dbReference type="Proteomes" id="UP000278405">
    <property type="component" value="Segment"/>
</dbReference>
<dbReference type="GO" id="GO:0042330">
    <property type="term" value="P:taxis"/>
    <property type="evidence" value="ECO:0007669"/>
    <property type="project" value="InterPro"/>
</dbReference>
<accession>A0A385KN43</accession>
<dbReference type="Proteomes" id="UP000282187">
    <property type="component" value="Segment"/>
</dbReference>
<organism evidence="2">
    <name type="scientific">African swine fever virus</name>
    <name type="common">ASFV</name>
    <dbReference type="NCBI Taxonomy" id="10497"/>
    <lineage>
        <taxon>Viruses</taxon>
        <taxon>Varidnaviria</taxon>
        <taxon>Bamfordvirae</taxon>
        <taxon>Nucleocytoviricota</taxon>
        <taxon>Pokkesviricetes</taxon>
        <taxon>Asfuvirales</taxon>
        <taxon>Asfarviridae</taxon>
        <taxon>Asfivirus</taxon>
        <taxon>Asfivirus haemorrhagiae</taxon>
    </lineage>
</organism>
<reference evidence="2" key="1">
    <citation type="submission" date="2018-02" db="EMBL/GenBank/DDBJ databases">
        <title>Whole genome sequencing of African swine fever virus strains isolated from infected wild boars and pigs.</title>
        <authorList>
            <person name="Wozniakowski G."/>
            <person name="Mazur N."/>
            <person name="Pejsak Z."/>
        </authorList>
    </citation>
    <scope>NUCLEOTIDE SEQUENCE [LARGE SCALE GENOMIC DNA]</scope>
    <source>
        <strain evidence="1">Pol16_20540_o10</strain>
        <strain evidence="2">Pol17_05838_C220</strain>
    </source>
</reference>
<dbReference type="SMR" id="A0A385KN43"/>
<proteinExistence type="predicted"/>